<dbReference type="RefSeq" id="WP_084057613.1">
    <property type="nucleotide sequence ID" value="NZ_FWXF01000009.1"/>
</dbReference>
<dbReference type="Pfam" id="PF04879">
    <property type="entry name" value="Molybdop_Fe4S4"/>
    <property type="match status" value="1"/>
</dbReference>
<dbReference type="InterPro" id="IPR006657">
    <property type="entry name" value="MoPterin_dinucl-bd_dom"/>
</dbReference>
<keyword evidence="3" id="KW-0408">Iron</keyword>
<dbReference type="SMART" id="SM00926">
    <property type="entry name" value="Molybdop_Fe4S4"/>
    <property type="match status" value="1"/>
</dbReference>
<dbReference type="InterPro" id="IPR050612">
    <property type="entry name" value="Prok_Mopterin_Oxidored"/>
</dbReference>
<dbReference type="GO" id="GO:0043546">
    <property type="term" value="F:molybdopterin cofactor binding"/>
    <property type="evidence" value="ECO:0007669"/>
    <property type="project" value="InterPro"/>
</dbReference>
<evidence type="ECO:0000313" key="6">
    <source>
        <dbReference type="EMBL" id="SMC23928.1"/>
    </source>
</evidence>
<dbReference type="Gene3D" id="2.20.25.90">
    <property type="entry name" value="ADC-like domains"/>
    <property type="match status" value="1"/>
</dbReference>
<dbReference type="InterPro" id="IPR006963">
    <property type="entry name" value="Mopterin_OxRdtase_4Fe-4S_dom"/>
</dbReference>
<comment type="similarity">
    <text evidence="1">Belongs to the prokaryotic molybdopterin-containing oxidoreductase family.</text>
</comment>
<accession>A0A1W1XKA8</accession>
<dbReference type="Gene3D" id="2.40.40.20">
    <property type="match status" value="1"/>
</dbReference>
<keyword evidence="2" id="KW-0479">Metal-binding</keyword>
<evidence type="ECO:0000256" key="2">
    <source>
        <dbReference type="ARBA" id="ARBA00022723"/>
    </source>
</evidence>
<evidence type="ECO:0000256" key="4">
    <source>
        <dbReference type="ARBA" id="ARBA00023014"/>
    </source>
</evidence>
<evidence type="ECO:0000256" key="1">
    <source>
        <dbReference type="ARBA" id="ARBA00010312"/>
    </source>
</evidence>
<dbReference type="SUPFAM" id="SSF50692">
    <property type="entry name" value="ADC-like"/>
    <property type="match status" value="1"/>
</dbReference>
<dbReference type="PANTHER" id="PTHR43742:SF6">
    <property type="entry name" value="OXIDOREDUCTASE YYAE-RELATED"/>
    <property type="match status" value="1"/>
</dbReference>
<dbReference type="Proteomes" id="UP000192783">
    <property type="component" value="Unassembled WGS sequence"/>
</dbReference>
<keyword evidence="7" id="KW-1185">Reference proteome</keyword>
<dbReference type="Gene3D" id="3.40.228.10">
    <property type="entry name" value="Dimethylsulfoxide Reductase, domain 2"/>
    <property type="match status" value="1"/>
</dbReference>
<dbReference type="Pfam" id="PF01568">
    <property type="entry name" value="Molydop_binding"/>
    <property type="match status" value="1"/>
</dbReference>
<dbReference type="PROSITE" id="PS51669">
    <property type="entry name" value="4FE4S_MOW_BIS_MGD"/>
    <property type="match status" value="1"/>
</dbReference>
<dbReference type="Gene3D" id="3.30.2070.10">
    <property type="entry name" value="Formate dehydrogenase/DMSO reductase"/>
    <property type="match status" value="1"/>
</dbReference>
<gene>
    <name evidence="6" type="ORF">SAMN02746041_01869</name>
</gene>
<evidence type="ECO:0000256" key="3">
    <source>
        <dbReference type="ARBA" id="ARBA00023004"/>
    </source>
</evidence>
<keyword evidence="4" id="KW-0411">Iron-sulfur</keyword>
<proteinExistence type="inferred from homology"/>
<feature type="domain" description="4Fe-4S Mo/W bis-MGD-type" evidence="5">
    <location>
        <begin position="1"/>
        <end position="58"/>
    </location>
</feature>
<name>A0A1W1XKA8_9BACT</name>
<dbReference type="PANTHER" id="PTHR43742">
    <property type="entry name" value="TRIMETHYLAMINE-N-OXIDE REDUCTASE"/>
    <property type="match status" value="1"/>
</dbReference>
<evidence type="ECO:0000313" key="7">
    <source>
        <dbReference type="Proteomes" id="UP000192783"/>
    </source>
</evidence>
<dbReference type="Gene3D" id="3.40.50.740">
    <property type="match status" value="1"/>
</dbReference>
<dbReference type="InterPro" id="IPR006656">
    <property type="entry name" value="Mopterin_OxRdtase"/>
</dbReference>
<protein>
    <submittedName>
        <fullName evidence="6">Anaerobic selenocysteine-containing dehydrogenase</fullName>
    </submittedName>
</protein>
<sequence>MRTRLTACTQDCPDTCSLLVEQNEDGSLTLRGNPDHPITKGFLCSRIRNFPKRLGRHDRIVRPLLRTPSGWTSIPWDEALDRCAEKLQAARRDDPASILHIQGAGARGILKQIPPLFFGLLGASTTEGALCDAAGIAAFEADFGSLDCNALEDLQHARRLVNWGRDLSRSSVHLAALVRSLRRQGLPVVSISPGGDGNGPYTDHAIGIRPGTDRFLAAAVLKILLHRSAWSQPAMERTANVEALRDLLARTPLEHLLQAGGVCLDDAVFLADWYGAPGPTATLVGWGLQRHPWGGENVRFINALALLTGNVGVAGGGSRFGILSLRNFNTAWARTGPPPRTLPIWALGRAIQEAKDPPIRFVWINGSNVVNQAPDSRRTQAALQAVDFVVVVDAFMTDTARCADLILPSTLMLEQEDVVGSFLHDYVHYAPAVVCPPGSARDDASIIHALAQRLDPPLILPDRQECLNQALSSPWLQLSLEELRKRAFVRAARPRVAHEGMHFDHQDGLARVPSILHEEPPPPPHYPLRLLTLIRRSATHSQIAPEDHRIPPRVWVHPDTARAWNVSVHGPAWLVSPLGQLKVEVTLDARLAPDVVVYRRGDWMHLGGGANQLIAATSTDMGGGAAYYAQCVRLEPLAPDSR</sequence>
<dbReference type="AlphaFoldDB" id="A0A1W1XKA8"/>
<organism evidence="6 7">
    <name type="scientific">Desulfacinum hydrothermale DSM 13146</name>
    <dbReference type="NCBI Taxonomy" id="1121390"/>
    <lineage>
        <taxon>Bacteria</taxon>
        <taxon>Pseudomonadati</taxon>
        <taxon>Thermodesulfobacteriota</taxon>
        <taxon>Syntrophobacteria</taxon>
        <taxon>Syntrophobacterales</taxon>
        <taxon>Syntrophobacteraceae</taxon>
        <taxon>Desulfacinum</taxon>
    </lineage>
</organism>
<dbReference type="GO" id="GO:0051536">
    <property type="term" value="F:iron-sulfur cluster binding"/>
    <property type="evidence" value="ECO:0007669"/>
    <property type="project" value="UniProtKB-KW"/>
</dbReference>
<evidence type="ECO:0000259" key="5">
    <source>
        <dbReference type="PROSITE" id="PS51669"/>
    </source>
</evidence>
<reference evidence="6 7" key="1">
    <citation type="submission" date="2017-04" db="EMBL/GenBank/DDBJ databases">
        <authorList>
            <person name="Afonso C.L."/>
            <person name="Miller P.J."/>
            <person name="Scott M.A."/>
            <person name="Spackman E."/>
            <person name="Goraichik I."/>
            <person name="Dimitrov K.M."/>
            <person name="Suarez D.L."/>
            <person name="Swayne D.E."/>
        </authorList>
    </citation>
    <scope>NUCLEOTIDE SEQUENCE [LARGE SCALE GENOMIC DNA]</scope>
    <source>
        <strain evidence="6 7">DSM 13146</strain>
    </source>
</reference>
<dbReference type="GO" id="GO:0046872">
    <property type="term" value="F:metal ion binding"/>
    <property type="evidence" value="ECO:0007669"/>
    <property type="project" value="UniProtKB-KW"/>
</dbReference>
<dbReference type="EMBL" id="FWXF01000009">
    <property type="protein sequence ID" value="SMC23928.1"/>
    <property type="molecule type" value="Genomic_DNA"/>
</dbReference>
<dbReference type="SUPFAM" id="SSF53706">
    <property type="entry name" value="Formate dehydrogenase/DMSO reductase, domains 1-3"/>
    <property type="match status" value="1"/>
</dbReference>
<dbReference type="GO" id="GO:0016491">
    <property type="term" value="F:oxidoreductase activity"/>
    <property type="evidence" value="ECO:0007669"/>
    <property type="project" value="InterPro"/>
</dbReference>
<dbReference type="OrthoDB" id="9810782at2"/>
<dbReference type="STRING" id="1121390.SAMN02746041_01869"/>
<dbReference type="Pfam" id="PF00384">
    <property type="entry name" value="Molybdopterin"/>
    <property type="match status" value="1"/>
</dbReference>
<dbReference type="InterPro" id="IPR009010">
    <property type="entry name" value="Asp_de-COase-like_dom_sf"/>
</dbReference>
<dbReference type="CDD" id="cd02775">
    <property type="entry name" value="MopB_CT"/>
    <property type="match status" value="1"/>
</dbReference>